<reference evidence="3 4" key="1">
    <citation type="submission" date="2020-07" db="EMBL/GenBank/DDBJ databases">
        <title>Sequencing the genomes of 1000 actinobacteria strains.</title>
        <authorList>
            <person name="Klenk H.-P."/>
        </authorList>
    </citation>
    <scope>NUCLEOTIDE SEQUENCE [LARGE SCALE GENOMIC DNA]</scope>
    <source>
        <strain evidence="3 4">DSM 45975</strain>
    </source>
</reference>
<evidence type="ECO:0000313" key="3">
    <source>
        <dbReference type="EMBL" id="MBA8825310.1"/>
    </source>
</evidence>
<feature type="transmembrane region" description="Helical" evidence="2">
    <location>
        <begin position="236"/>
        <end position="259"/>
    </location>
</feature>
<feature type="transmembrane region" description="Helical" evidence="2">
    <location>
        <begin position="152"/>
        <end position="170"/>
    </location>
</feature>
<dbReference type="EMBL" id="JACGWZ010000003">
    <property type="protein sequence ID" value="MBA8825310.1"/>
    <property type="molecule type" value="Genomic_DNA"/>
</dbReference>
<keyword evidence="2" id="KW-0812">Transmembrane</keyword>
<name>A0A839DWQ4_9PSEU</name>
<comment type="caution">
    <text evidence="3">The sequence shown here is derived from an EMBL/GenBank/DDBJ whole genome shotgun (WGS) entry which is preliminary data.</text>
</comment>
<feature type="transmembrane region" description="Helical" evidence="2">
    <location>
        <begin position="271"/>
        <end position="294"/>
    </location>
</feature>
<organism evidence="3 4">
    <name type="scientific">Halosaccharopolyspora lacisalsi</name>
    <dbReference type="NCBI Taxonomy" id="1000566"/>
    <lineage>
        <taxon>Bacteria</taxon>
        <taxon>Bacillati</taxon>
        <taxon>Actinomycetota</taxon>
        <taxon>Actinomycetes</taxon>
        <taxon>Pseudonocardiales</taxon>
        <taxon>Pseudonocardiaceae</taxon>
        <taxon>Halosaccharopolyspora</taxon>
    </lineage>
</organism>
<accession>A0A839DWQ4</accession>
<proteinExistence type="predicted"/>
<dbReference type="Proteomes" id="UP000569329">
    <property type="component" value="Unassembled WGS sequence"/>
</dbReference>
<dbReference type="RefSeq" id="WP_182544512.1">
    <property type="nucleotide sequence ID" value="NZ_JACGWZ010000003.1"/>
</dbReference>
<feature type="transmembrane region" description="Helical" evidence="2">
    <location>
        <begin position="190"/>
        <end position="215"/>
    </location>
</feature>
<keyword evidence="2" id="KW-0472">Membrane</keyword>
<dbReference type="AlphaFoldDB" id="A0A839DWQ4"/>
<keyword evidence="4" id="KW-1185">Reference proteome</keyword>
<gene>
    <name evidence="3" type="ORF">FHX42_002661</name>
</gene>
<evidence type="ECO:0000256" key="2">
    <source>
        <dbReference type="SAM" id="Phobius"/>
    </source>
</evidence>
<protein>
    <submittedName>
        <fullName evidence="3">Uncharacterized protein</fullName>
    </submittedName>
</protein>
<sequence>MTAYLESDVVDLHGTRLLRCGEGQLYAPESAIANESVPTEPEPSCEAAGSGGENQGQHPAEPTPEQTGETGRNRPGRLTDAVAARRRRARRYRAAGLTGRVRRSRDRSAEAEQLADVPDRGVIRRRRRNQVAAERERLASDPYAEAYANRRVRAVALAMSFTGIALGVSISSSAAQTTIATVMGWTADQIAYWLAYGADPALGLVLFASLLVRTVASARGVALPDQAKRMFTRVEIGLFALVAVLNAGPSVAGLITVLWTGAWSSVGTALMVLVIHTLGPVLVATGVFALPYVLDVLAWISVATTAKTTAIASRGDHQPALRGHDQVLAALDSGELSSASASAIARFLGCDKRHAARLRDVIKGSEAA</sequence>
<evidence type="ECO:0000313" key="4">
    <source>
        <dbReference type="Proteomes" id="UP000569329"/>
    </source>
</evidence>
<feature type="region of interest" description="Disordered" evidence="1">
    <location>
        <begin position="34"/>
        <end position="80"/>
    </location>
</feature>
<evidence type="ECO:0000256" key="1">
    <source>
        <dbReference type="SAM" id="MobiDB-lite"/>
    </source>
</evidence>
<keyword evidence="2" id="KW-1133">Transmembrane helix</keyword>